<gene>
    <name evidence="2" type="ORF">MKK02DRAFT_38867</name>
</gene>
<dbReference type="EMBL" id="JAKWFO010000008">
    <property type="protein sequence ID" value="KAI9634194.1"/>
    <property type="molecule type" value="Genomic_DNA"/>
</dbReference>
<name>A0AA38H884_9TREE</name>
<feature type="compositionally biased region" description="Low complexity" evidence="1">
    <location>
        <begin position="34"/>
        <end position="44"/>
    </location>
</feature>
<keyword evidence="3" id="KW-1185">Reference proteome</keyword>
<comment type="caution">
    <text evidence="2">The sequence shown here is derived from an EMBL/GenBank/DDBJ whole genome shotgun (WGS) entry which is preliminary data.</text>
</comment>
<dbReference type="GeneID" id="77729530"/>
<protein>
    <recommendedName>
        <fullName evidence="4">Transcription initiation factor IIE subunit beta</fullName>
    </recommendedName>
</protein>
<dbReference type="GO" id="GO:0006367">
    <property type="term" value="P:transcription initiation at RNA polymerase II promoter"/>
    <property type="evidence" value="ECO:0007669"/>
    <property type="project" value="InterPro"/>
</dbReference>
<dbReference type="PANTHER" id="PTHR12716:SF8">
    <property type="entry name" value="TRANSCRIPTION INITIATION FACTOR IIE SUBUNIT BETA"/>
    <property type="match status" value="1"/>
</dbReference>
<evidence type="ECO:0008006" key="4">
    <source>
        <dbReference type="Google" id="ProtNLM"/>
    </source>
</evidence>
<dbReference type="PANTHER" id="PTHR12716">
    <property type="entry name" value="TRANSCRIPTION INITIATION FACTOR IIE, BETA SUBUNIT"/>
    <property type="match status" value="1"/>
</dbReference>
<evidence type="ECO:0000313" key="2">
    <source>
        <dbReference type="EMBL" id="KAI9634194.1"/>
    </source>
</evidence>
<accession>A0AA38H884</accession>
<feature type="region of interest" description="Disordered" evidence="1">
    <location>
        <begin position="284"/>
        <end position="305"/>
    </location>
</feature>
<feature type="region of interest" description="Disordered" evidence="1">
    <location>
        <begin position="1"/>
        <end position="66"/>
    </location>
</feature>
<dbReference type="GO" id="GO:0001097">
    <property type="term" value="F:TFIIH-class transcription factor complex binding"/>
    <property type="evidence" value="ECO:0007669"/>
    <property type="project" value="TreeGrafter"/>
</dbReference>
<evidence type="ECO:0000256" key="1">
    <source>
        <dbReference type="SAM" id="MobiDB-lite"/>
    </source>
</evidence>
<reference evidence="2" key="1">
    <citation type="journal article" date="2022" name="G3 (Bethesda)">
        <title>High quality genome of the basidiomycete yeast Dioszegia hungarica PDD-24b-2 isolated from cloud water.</title>
        <authorList>
            <person name="Jarrige D."/>
            <person name="Haridas S."/>
            <person name="Bleykasten-Grosshans C."/>
            <person name="Joly M."/>
            <person name="Nadalig T."/>
            <person name="Sancelme M."/>
            <person name="Vuilleumier S."/>
            <person name="Grigoriev I.V."/>
            <person name="Amato P."/>
            <person name="Bringel F."/>
        </authorList>
    </citation>
    <scope>NUCLEOTIDE SEQUENCE</scope>
    <source>
        <strain evidence="2">PDD-24b-2</strain>
    </source>
</reference>
<dbReference type="RefSeq" id="XP_052943971.1">
    <property type="nucleotide sequence ID" value="XM_053090325.1"/>
</dbReference>
<organism evidence="2 3">
    <name type="scientific">Dioszegia hungarica</name>
    <dbReference type="NCBI Taxonomy" id="4972"/>
    <lineage>
        <taxon>Eukaryota</taxon>
        <taxon>Fungi</taxon>
        <taxon>Dikarya</taxon>
        <taxon>Basidiomycota</taxon>
        <taxon>Agaricomycotina</taxon>
        <taxon>Tremellomycetes</taxon>
        <taxon>Tremellales</taxon>
        <taxon>Bulleribasidiaceae</taxon>
        <taxon>Dioszegia</taxon>
    </lineage>
</organism>
<evidence type="ECO:0000313" key="3">
    <source>
        <dbReference type="Proteomes" id="UP001164286"/>
    </source>
</evidence>
<sequence>MASSLKRKTPSWANPPTGSSPAPGPGQRTVSTPAYASGSTSGAGAAKGFGGVKREHGEGGGGAGDWKRSKLGMVNNVITVDPRSAAMDLEEELKGKGTMPLMDAYFYLQENCPELNANDVVALLKGLPRVGFNKANQVLSYVPALTITSQTQLLTHIRLHTTPRQSLNVRDPTIKEATKDQPLVEWLVDLEKTGEVLLARAIGPFAHSDLPKLGRKNGLGLGISDLEKGASRIRGVFWDEVRGRGRAGKRVDEDFIHLWADVPIEGTDDVGKLLAQQDLSASSNVPEPLKAIPGGPAGKKKKKSTRALKITNTHMKAMGIDFSKDYDPANK</sequence>
<dbReference type="InterPro" id="IPR016656">
    <property type="entry name" value="TFIIE-bsu"/>
</dbReference>
<dbReference type="GO" id="GO:0005673">
    <property type="term" value="C:transcription factor TFIIE complex"/>
    <property type="evidence" value="ECO:0007669"/>
    <property type="project" value="InterPro"/>
</dbReference>
<dbReference type="Proteomes" id="UP001164286">
    <property type="component" value="Unassembled WGS sequence"/>
</dbReference>
<proteinExistence type="predicted"/>
<dbReference type="AlphaFoldDB" id="A0AA38H884"/>